<name>A0A0Q9ZWU9_9GAMM</name>
<comment type="caution">
    <text evidence="5">The sequence shown here is derived from an EMBL/GenBank/DDBJ whole genome shotgun (WGS) entry which is preliminary data.</text>
</comment>
<dbReference type="Pfam" id="PF04828">
    <property type="entry name" value="GFA"/>
    <property type="match status" value="1"/>
</dbReference>
<dbReference type="InterPro" id="IPR006913">
    <property type="entry name" value="CENP-V/GFA"/>
</dbReference>
<keyword evidence="2" id="KW-0479">Metal-binding</keyword>
<dbReference type="Proteomes" id="UP000051802">
    <property type="component" value="Unassembled WGS sequence"/>
</dbReference>
<evidence type="ECO:0000256" key="3">
    <source>
        <dbReference type="ARBA" id="ARBA00022833"/>
    </source>
</evidence>
<dbReference type="RefSeq" id="WP_057649377.1">
    <property type="nucleotide sequence ID" value="NZ_LLXU01000137.1"/>
</dbReference>
<evidence type="ECO:0000256" key="1">
    <source>
        <dbReference type="ARBA" id="ARBA00005495"/>
    </source>
</evidence>
<evidence type="ECO:0000313" key="6">
    <source>
        <dbReference type="Proteomes" id="UP000051802"/>
    </source>
</evidence>
<evidence type="ECO:0000313" key="5">
    <source>
        <dbReference type="EMBL" id="KRG37341.1"/>
    </source>
</evidence>
<organism evidence="5 6">
    <name type="scientific">Stenotrophomonas panacihumi</name>
    <dbReference type="NCBI Taxonomy" id="676599"/>
    <lineage>
        <taxon>Bacteria</taxon>
        <taxon>Pseudomonadati</taxon>
        <taxon>Pseudomonadota</taxon>
        <taxon>Gammaproteobacteria</taxon>
        <taxon>Lysobacterales</taxon>
        <taxon>Lysobacteraceae</taxon>
        <taxon>Stenotrophomonas</taxon>
    </lineage>
</organism>
<feature type="domain" description="CENP-V/GFA" evidence="4">
    <location>
        <begin position="3"/>
        <end position="114"/>
    </location>
</feature>
<dbReference type="InterPro" id="IPR011057">
    <property type="entry name" value="Mss4-like_sf"/>
</dbReference>
<gene>
    <name evidence="5" type="ORF">ARC20_16825</name>
</gene>
<dbReference type="PROSITE" id="PS51891">
    <property type="entry name" value="CENP_V_GFA"/>
    <property type="match status" value="1"/>
</dbReference>
<reference evidence="5 6" key="1">
    <citation type="submission" date="2015-10" db="EMBL/GenBank/DDBJ databases">
        <title>Genome sequencing and analysis of members of genus Stenotrophomonas.</title>
        <authorList>
            <person name="Patil P.P."/>
            <person name="Midha S."/>
            <person name="Patil P.B."/>
        </authorList>
    </citation>
    <scope>NUCLEOTIDE SEQUENCE [LARGE SCALE GENOMIC DNA]</scope>
    <source>
        <strain evidence="5 6">JCM 16536</strain>
    </source>
</reference>
<dbReference type="AlphaFoldDB" id="A0A0Q9ZWU9"/>
<dbReference type="SUPFAM" id="SSF51316">
    <property type="entry name" value="Mss4-like"/>
    <property type="match status" value="1"/>
</dbReference>
<comment type="similarity">
    <text evidence="1">Belongs to the Gfa family.</text>
</comment>
<proteinExistence type="inferred from homology"/>
<keyword evidence="6" id="KW-1185">Reference proteome</keyword>
<dbReference type="GO" id="GO:0046872">
    <property type="term" value="F:metal ion binding"/>
    <property type="evidence" value="ECO:0007669"/>
    <property type="project" value="UniProtKB-KW"/>
</dbReference>
<dbReference type="OrthoDB" id="9805575at2"/>
<dbReference type="GO" id="GO:0016846">
    <property type="term" value="F:carbon-sulfur lyase activity"/>
    <property type="evidence" value="ECO:0007669"/>
    <property type="project" value="InterPro"/>
</dbReference>
<evidence type="ECO:0000259" key="4">
    <source>
        <dbReference type="PROSITE" id="PS51891"/>
    </source>
</evidence>
<dbReference type="PANTHER" id="PTHR28620">
    <property type="entry name" value="CENTROMERE PROTEIN V"/>
    <property type="match status" value="1"/>
</dbReference>
<dbReference type="InterPro" id="IPR052355">
    <property type="entry name" value="CENP-V-like"/>
</dbReference>
<protein>
    <submittedName>
        <fullName evidence="5">Aldehyde-activating protein</fullName>
    </submittedName>
</protein>
<evidence type="ECO:0000256" key="2">
    <source>
        <dbReference type="ARBA" id="ARBA00022723"/>
    </source>
</evidence>
<dbReference type="STRING" id="676599.ARC20_16825"/>
<keyword evidence="3" id="KW-0862">Zinc</keyword>
<dbReference type="EMBL" id="LLXU01000137">
    <property type="protein sequence ID" value="KRG37341.1"/>
    <property type="molecule type" value="Genomic_DNA"/>
</dbReference>
<dbReference type="Gene3D" id="2.170.150.70">
    <property type="match status" value="1"/>
</dbReference>
<accession>A0A0Q9ZWU9</accession>
<dbReference type="PANTHER" id="PTHR28620:SF1">
    <property type="entry name" value="CENP-V_GFA DOMAIN-CONTAINING PROTEIN"/>
    <property type="match status" value="1"/>
</dbReference>
<sequence length="118" mass="12877">MQYEGSCHCGAIAFTLTTPAPITEAMDCNCSLCRRRGGLLWFGPRDALALHTPAERQGEYRFNHEHIAHHYCRDCGIAPYSEAVDPRSGQLMAAVNLRCVPALDLAGLKINAFDGASL</sequence>